<dbReference type="PANTHER" id="PTHR43409">
    <property type="entry name" value="ANAEROBIC MAGNESIUM-PROTOPORPHYRIN IX MONOMETHYL ESTER CYCLASE-RELATED"/>
    <property type="match status" value="1"/>
</dbReference>
<dbReference type="InterPro" id="IPR007197">
    <property type="entry name" value="rSAM"/>
</dbReference>
<evidence type="ECO:0000313" key="7">
    <source>
        <dbReference type="EMBL" id="MBR8537324.1"/>
    </source>
</evidence>
<evidence type="ECO:0000256" key="3">
    <source>
        <dbReference type="ARBA" id="ARBA00022723"/>
    </source>
</evidence>
<keyword evidence="5" id="KW-0411">Iron-sulfur</keyword>
<protein>
    <submittedName>
        <fullName evidence="7">Radical SAM protein</fullName>
    </submittedName>
</protein>
<dbReference type="SMART" id="SM00729">
    <property type="entry name" value="Elp3"/>
    <property type="match status" value="1"/>
</dbReference>
<dbReference type="InterPro" id="IPR013785">
    <property type="entry name" value="Aldolase_TIM"/>
</dbReference>
<gene>
    <name evidence="7" type="ORF">KDU71_17275</name>
</gene>
<dbReference type="RefSeq" id="WP_212192349.1">
    <property type="nucleotide sequence ID" value="NZ_JAGTAR010000030.1"/>
</dbReference>
<accession>A0A941F6F7</accession>
<evidence type="ECO:0000259" key="6">
    <source>
        <dbReference type="PROSITE" id="PS51918"/>
    </source>
</evidence>
<keyword evidence="4" id="KW-0408">Iron</keyword>
<dbReference type="GO" id="GO:0003824">
    <property type="term" value="F:catalytic activity"/>
    <property type="evidence" value="ECO:0007669"/>
    <property type="project" value="InterPro"/>
</dbReference>
<feature type="domain" description="Radical SAM core" evidence="6">
    <location>
        <begin position="339"/>
        <end position="555"/>
    </location>
</feature>
<dbReference type="InterPro" id="IPR051198">
    <property type="entry name" value="BchE-like"/>
</dbReference>
<sequence>MVLLITPPFTQLNTPYPATAYLKGYLNTLDVPSAQVDLGIRVINRIFSEKGLSELFACVDDNHMQTENAVRIFQLRHEYVYAITRVMAFLKHPTFIEAQNICQGTLLPEASRFNQLEDEHTAFGTMGLVDKAKHYCTLFLEDLSDFIVEAVDSRFGFSRYAERLGRSASSFNELYDQLQQPRSFIENILTEELAVVMEQYQPQLVLITVPFPGNLFGALRIGQWFKQYHPDINISLGGGYVNTELRALKDIRLFEFCDFITLDDGEKPVQCILEYLQGVRKLDQLKRTYICQDNAVRYLNGAAEGDVLQKHLGIPDYSDVEWDKYFPVVEVANPMFRLWSDGHWLKLTLAHGCYWGKCTFCDGSLDYIKRYEPSPVGMVVDRMEALMAQTGIRGFHFVDEAAPPVLLKELALEILKRQLKVVWWTNIRFEKSFTADLCLLLKQSGCIAVAGGLEVASPRVLKLINKGVTLEQVSNVAANLTHAGIMVHAYLMYGFPSQTAQETIDALEVVRQLFEMGIIESGFWHQFALTAHSPVGLQPAAYDIEITGGLQGSFANNDLEFIDKQGAIHETFGDGLKKALFNYMHGLGFDFQLGEWFNFKVPKTQLPPNYVATMINDDVVLKPNSQLLWIAHEPISKNIVKTKGKKTVEMSELTLLSAKTHITINVKAKLGQWLCQCLSEMAVTAEKRITFSDFQNKYETASLGDFNKFINSYTFLQLREAGLIIL</sequence>
<evidence type="ECO:0000256" key="5">
    <source>
        <dbReference type="ARBA" id="ARBA00023014"/>
    </source>
</evidence>
<evidence type="ECO:0000313" key="8">
    <source>
        <dbReference type="Proteomes" id="UP000679220"/>
    </source>
</evidence>
<comment type="caution">
    <text evidence="7">The sequence shown here is derived from an EMBL/GenBank/DDBJ whole genome shotgun (WGS) entry which is preliminary data.</text>
</comment>
<dbReference type="Gene3D" id="3.20.20.70">
    <property type="entry name" value="Aldolase class I"/>
    <property type="match status" value="1"/>
</dbReference>
<organism evidence="7 8">
    <name type="scientific">Carboxylicivirga sediminis</name>
    <dbReference type="NCBI Taxonomy" id="2006564"/>
    <lineage>
        <taxon>Bacteria</taxon>
        <taxon>Pseudomonadati</taxon>
        <taxon>Bacteroidota</taxon>
        <taxon>Bacteroidia</taxon>
        <taxon>Marinilabiliales</taxon>
        <taxon>Marinilabiliaceae</taxon>
        <taxon>Carboxylicivirga</taxon>
    </lineage>
</organism>
<name>A0A941F6F7_9BACT</name>
<reference evidence="7" key="1">
    <citation type="journal article" date="2018" name="Int. J. Syst. Evol. Microbiol.">
        <title>Carboxylicivirga sediminis sp. nov., isolated from coastal sediment.</title>
        <authorList>
            <person name="Wang F.Q."/>
            <person name="Ren L.H."/>
            <person name="Zou R.J."/>
            <person name="Sun Y.Z."/>
            <person name="Liu X.J."/>
            <person name="Jiang F."/>
            <person name="Liu L.J."/>
        </authorList>
    </citation>
    <scope>NUCLEOTIDE SEQUENCE</scope>
    <source>
        <strain evidence="7">JR1</strain>
    </source>
</reference>
<dbReference type="InterPro" id="IPR006638">
    <property type="entry name" value="Elp3/MiaA/NifB-like_rSAM"/>
</dbReference>
<dbReference type="Pfam" id="PF04055">
    <property type="entry name" value="Radical_SAM"/>
    <property type="match status" value="1"/>
</dbReference>
<dbReference type="SUPFAM" id="SSF102114">
    <property type="entry name" value="Radical SAM enzymes"/>
    <property type="match status" value="1"/>
</dbReference>
<dbReference type="PROSITE" id="PS51918">
    <property type="entry name" value="RADICAL_SAM"/>
    <property type="match status" value="1"/>
</dbReference>
<evidence type="ECO:0000256" key="4">
    <source>
        <dbReference type="ARBA" id="ARBA00023004"/>
    </source>
</evidence>
<dbReference type="SFLD" id="SFLDS00029">
    <property type="entry name" value="Radical_SAM"/>
    <property type="match status" value="1"/>
</dbReference>
<dbReference type="InterPro" id="IPR058240">
    <property type="entry name" value="rSAM_sf"/>
</dbReference>
<dbReference type="Proteomes" id="UP000679220">
    <property type="component" value="Unassembled WGS sequence"/>
</dbReference>
<evidence type="ECO:0000256" key="1">
    <source>
        <dbReference type="ARBA" id="ARBA00001966"/>
    </source>
</evidence>
<keyword evidence="8" id="KW-1185">Reference proteome</keyword>
<dbReference type="GO" id="GO:0051536">
    <property type="term" value="F:iron-sulfur cluster binding"/>
    <property type="evidence" value="ECO:0007669"/>
    <property type="project" value="UniProtKB-KW"/>
</dbReference>
<keyword evidence="3" id="KW-0479">Metal-binding</keyword>
<reference evidence="7" key="2">
    <citation type="submission" date="2021-04" db="EMBL/GenBank/DDBJ databases">
        <authorList>
            <person name="Zhang T."/>
            <person name="Zhang Y."/>
            <person name="Lu D."/>
            <person name="Zuo D."/>
            <person name="Du Z."/>
        </authorList>
    </citation>
    <scope>NUCLEOTIDE SEQUENCE</scope>
    <source>
        <strain evidence="7">JR1</strain>
    </source>
</reference>
<proteinExistence type="predicted"/>
<keyword evidence="2" id="KW-0949">S-adenosyl-L-methionine</keyword>
<dbReference type="GO" id="GO:0046872">
    <property type="term" value="F:metal ion binding"/>
    <property type="evidence" value="ECO:0007669"/>
    <property type="project" value="UniProtKB-KW"/>
</dbReference>
<comment type="cofactor">
    <cofactor evidence="1">
        <name>[4Fe-4S] cluster</name>
        <dbReference type="ChEBI" id="CHEBI:49883"/>
    </cofactor>
</comment>
<dbReference type="SFLD" id="SFLDG01082">
    <property type="entry name" value="B12-binding_domain_containing"/>
    <property type="match status" value="1"/>
</dbReference>
<dbReference type="EMBL" id="JAGTAR010000030">
    <property type="protein sequence ID" value="MBR8537324.1"/>
    <property type="molecule type" value="Genomic_DNA"/>
</dbReference>
<dbReference type="AlphaFoldDB" id="A0A941F6F7"/>
<evidence type="ECO:0000256" key="2">
    <source>
        <dbReference type="ARBA" id="ARBA00022691"/>
    </source>
</evidence>